<dbReference type="PANTHER" id="PTHR12677">
    <property type="entry name" value="GOLGI APPARATUS MEMBRANE PROTEIN TVP38-RELATED"/>
    <property type="match status" value="1"/>
</dbReference>
<proteinExistence type="inferred from homology"/>
<evidence type="ECO:0000256" key="4">
    <source>
        <dbReference type="ARBA" id="ARBA00022989"/>
    </source>
</evidence>
<evidence type="ECO:0000313" key="8">
    <source>
        <dbReference type="EMBL" id="SEB62573.1"/>
    </source>
</evidence>
<comment type="subcellular location">
    <subcellularLocation>
        <location evidence="1 6">Cell membrane</location>
        <topology evidence="1 6">Multi-pass membrane protein</topology>
    </subcellularLocation>
</comment>
<protein>
    <recommendedName>
        <fullName evidence="6">TVP38/TMEM64 family membrane protein</fullName>
    </recommendedName>
</protein>
<evidence type="ECO:0000259" key="7">
    <source>
        <dbReference type="Pfam" id="PF09335"/>
    </source>
</evidence>
<dbReference type="RefSeq" id="WP_074670737.1">
    <property type="nucleotide sequence ID" value="NZ_FNTB01000001.1"/>
</dbReference>
<gene>
    <name evidence="8" type="ORF">SAMN05192540_1098</name>
</gene>
<comment type="similarity">
    <text evidence="6">Belongs to the TVP38/TMEM64 family.</text>
</comment>
<dbReference type="AlphaFoldDB" id="A0A1H4KVY8"/>
<dbReference type="Proteomes" id="UP000183038">
    <property type="component" value="Unassembled WGS sequence"/>
</dbReference>
<feature type="transmembrane region" description="Helical" evidence="6">
    <location>
        <begin position="208"/>
        <end position="225"/>
    </location>
</feature>
<organism evidence="8 9">
    <name type="scientific">Maribacter dokdonensis</name>
    <dbReference type="NCBI Taxonomy" id="320912"/>
    <lineage>
        <taxon>Bacteria</taxon>
        <taxon>Pseudomonadati</taxon>
        <taxon>Bacteroidota</taxon>
        <taxon>Flavobacteriia</taxon>
        <taxon>Flavobacteriales</taxon>
        <taxon>Flavobacteriaceae</taxon>
        <taxon>Maribacter</taxon>
    </lineage>
</organism>
<dbReference type="GO" id="GO:0005886">
    <property type="term" value="C:plasma membrane"/>
    <property type="evidence" value="ECO:0007669"/>
    <property type="project" value="UniProtKB-SubCell"/>
</dbReference>
<feature type="transmembrane region" description="Helical" evidence="6">
    <location>
        <begin position="77"/>
        <end position="96"/>
    </location>
</feature>
<dbReference type="OrthoDB" id="9812980at2"/>
<keyword evidence="5 6" id="KW-0472">Membrane</keyword>
<feature type="transmembrane region" description="Helical" evidence="6">
    <location>
        <begin position="176"/>
        <end position="196"/>
    </location>
</feature>
<dbReference type="InterPro" id="IPR032816">
    <property type="entry name" value="VTT_dom"/>
</dbReference>
<reference evidence="8 9" key="1">
    <citation type="submission" date="2016-10" db="EMBL/GenBank/DDBJ databases">
        <authorList>
            <person name="de Groot N.N."/>
        </authorList>
    </citation>
    <scope>NUCLEOTIDE SEQUENCE [LARGE SCALE GENOMIC DNA]</scope>
    <source>
        <strain evidence="8 9">MAR_2009_71</strain>
    </source>
</reference>
<feature type="transmembrane region" description="Helical" evidence="6">
    <location>
        <begin position="13"/>
        <end position="34"/>
    </location>
</feature>
<evidence type="ECO:0000256" key="2">
    <source>
        <dbReference type="ARBA" id="ARBA00022475"/>
    </source>
</evidence>
<name>A0A1H4KVY8_9FLAO</name>
<evidence type="ECO:0000256" key="5">
    <source>
        <dbReference type="ARBA" id="ARBA00023136"/>
    </source>
</evidence>
<dbReference type="PANTHER" id="PTHR12677:SF59">
    <property type="entry name" value="GOLGI APPARATUS MEMBRANE PROTEIN TVP38-RELATED"/>
    <property type="match status" value="1"/>
</dbReference>
<keyword evidence="3 6" id="KW-0812">Transmembrane</keyword>
<accession>A0A1H4KVY8</accession>
<dbReference type="EMBL" id="FNTB01000001">
    <property type="protein sequence ID" value="SEB62573.1"/>
    <property type="molecule type" value="Genomic_DNA"/>
</dbReference>
<sequence length="241" mass="26634">MPNKEADTSKSKLPLYISIGILVGLVVAYFVVPSVQDFLNEAWSVLTSDNEERIQQWVSGFGWFGPVVLVLAMVAQLFLLVVPSILLMVVSVLAYGPVWGSVIIIVSVFAASTVGYFIGSYFGDAFVKKIIGKKSEKKVASFLDDYGFWAVIITRLNPFLSNDAISFVGGVLSMGYWRFMGATLAGILPLTIFIAVFGKNIDNLKMGLLWGSLVSLLCFIAYIWYDKKKKPKSKKFSQEHS</sequence>
<keyword evidence="2 6" id="KW-1003">Cell membrane</keyword>
<evidence type="ECO:0000256" key="1">
    <source>
        <dbReference type="ARBA" id="ARBA00004651"/>
    </source>
</evidence>
<evidence type="ECO:0000313" key="9">
    <source>
        <dbReference type="Proteomes" id="UP000183038"/>
    </source>
</evidence>
<dbReference type="InterPro" id="IPR015414">
    <property type="entry name" value="TMEM64"/>
</dbReference>
<feature type="domain" description="VTT" evidence="7">
    <location>
        <begin position="82"/>
        <end position="199"/>
    </location>
</feature>
<evidence type="ECO:0000256" key="6">
    <source>
        <dbReference type="RuleBase" id="RU366058"/>
    </source>
</evidence>
<evidence type="ECO:0000256" key="3">
    <source>
        <dbReference type="ARBA" id="ARBA00022692"/>
    </source>
</evidence>
<keyword evidence="4 6" id="KW-1133">Transmembrane helix</keyword>
<feature type="transmembrane region" description="Helical" evidence="6">
    <location>
        <begin position="102"/>
        <end position="127"/>
    </location>
</feature>
<dbReference type="Pfam" id="PF09335">
    <property type="entry name" value="VTT_dom"/>
    <property type="match status" value="1"/>
</dbReference>